<dbReference type="InterPro" id="IPR015915">
    <property type="entry name" value="Kelch-typ_b-propeller"/>
</dbReference>
<sequence length="214" mass="23998">MESLLMFQIANWLGAAEKDKVLCPFKVRPRQRKERVTGVPSGCSADKETPPRRGIEGEPNAEHRVAKMPRYASTVVNLPPPPSQAHFFLFGEEKDDRSMWIVLRYDPRQQRTERVADMEARPWATFSIVGVGGLPSPQNFFSQDRYSKRVVEFLVKEARWRERAPLTSGRRSHAAAVVKTAGGGGGRTLLGVFGGENEGGRHSSCEVYDVSRDR</sequence>
<protein>
    <submittedName>
        <fullName evidence="2 4">Uncharacterized protein</fullName>
    </submittedName>
</protein>
<keyword evidence="3" id="KW-1185">Reference proteome</keyword>
<name>A0A183SAQ4_SCHSO</name>
<dbReference type="Gene3D" id="2.120.10.80">
    <property type="entry name" value="Kelch-type beta propeller"/>
    <property type="match status" value="1"/>
</dbReference>
<evidence type="ECO:0000256" key="1">
    <source>
        <dbReference type="SAM" id="MobiDB-lite"/>
    </source>
</evidence>
<feature type="region of interest" description="Disordered" evidence="1">
    <location>
        <begin position="194"/>
        <end position="214"/>
    </location>
</feature>
<evidence type="ECO:0000313" key="2">
    <source>
        <dbReference type="EMBL" id="VDL87398.1"/>
    </source>
</evidence>
<reference evidence="4" key="1">
    <citation type="submission" date="2016-06" db="UniProtKB">
        <authorList>
            <consortium name="WormBaseParasite"/>
        </authorList>
    </citation>
    <scope>IDENTIFICATION</scope>
</reference>
<feature type="compositionally biased region" description="Basic and acidic residues" evidence="1">
    <location>
        <begin position="45"/>
        <end position="61"/>
    </location>
</feature>
<dbReference type="EMBL" id="UYSU01002298">
    <property type="protein sequence ID" value="VDL87398.1"/>
    <property type="molecule type" value="Genomic_DNA"/>
</dbReference>
<proteinExistence type="predicted"/>
<feature type="region of interest" description="Disordered" evidence="1">
    <location>
        <begin position="33"/>
        <end position="61"/>
    </location>
</feature>
<dbReference type="OrthoDB" id="6315958at2759"/>
<feature type="compositionally biased region" description="Basic and acidic residues" evidence="1">
    <location>
        <begin position="198"/>
        <end position="214"/>
    </location>
</feature>
<evidence type="ECO:0000313" key="4">
    <source>
        <dbReference type="WBParaSite" id="SSLN_0000135501-mRNA-1"/>
    </source>
</evidence>
<evidence type="ECO:0000313" key="3">
    <source>
        <dbReference type="Proteomes" id="UP000275846"/>
    </source>
</evidence>
<reference evidence="2 3" key="2">
    <citation type="submission" date="2018-11" db="EMBL/GenBank/DDBJ databases">
        <authorList>
            <consortium name="Pathogen Informatics"/>
        </authorList>
    </citation>
    <scope>NUCLEOTIDE SEQUENCE [LARGE SCALE GENOMIC DNA]</scope>
    <source>
        <strain evidence="2 3">NST_G2</strain>
    </source>
</reference>
<gene>
    <name evidence="2" type="ORF">SSLN_LOCUS1302</name>
</gene>
<dbReference type="SUPFAM" id="SSF117281">
    <property type="entry name" value="Kelch motif"/>
    <property type="match status" value="1"/>
</dbReference>
<dbReference type="AlphaFoldDB" id="A0A183SAQ4"/>
<dbReference type="WBParaSite" id="SSLN_0000135501-mRNA-1">
    <property type="protein sequence ID" value="SSLN_0000135501-mRNA-1"/>
    <property type="gene ID" value="SSLN_0000135501"/>
</dbReference>
<organism evidence="4">
    <name type="scientific">Schistocephalus solidus</name>
    <name type="common">Tapeworm</name>
    <dbReference type="NCBI Taxonomy" id="70667"/>
    <lineage>
        <taxon>Eukaryota</taxon>
        <taxon>Metazoa</taxon>
        <taxon>Spiralia</taxon>
        <taxon>Lophotrochozoa</taxon>
        <taxon>Platyhelminthes</taxon>
        <taxon>Cestoda</taxon>
        <taxon>Eucestoda</taxon>
        <taxon>Diphyllobothriidea</taxon>
        <taxon>Diphyllobothriidae</taxon>
        <taxon>Schistocephalus</taxon>
    </lineage>
</organism>
<dbReference type="Proteomes" id="UP000275846">
    <property type="component" value="Unassembled WGS sequence"/>
</dbReference>
<accession>A0A183SAQ4</accession>